<dbReference type="InterPro" id="IPR004572">
    <property type="entry name" value="Protoporphyrinogen_oxidase"/>
</dbReference>
<dbReference type="InterPro" id="IPR002937">
    <property type="entry name" value="Amino_oxidase"/>
</dbReference>
<dbReference type="GO" id="GO:0004729">
    <property type="term" value="F:oxygen-dependent protoporphyrinogen oxidase activity"/>
    <property type="evidence" value="ECO:0007669"/>
    <property type="project" value="UniProtKB-UniRule"/>
</dbReference>
<comment type="cofactor">
    <cofactor evidence="11">
        <name>FAD</name>
        <dbReference type="ChEBI" id="CHEBI:57692"/>
    </cofactor>
    <text evidence="11">Binds 1 FAD per subunit.</text>
</comment>
<gene>
    <name evidence="13" type="ORF">SMACR_04608</name>
</gene>
<dbReference type="InterPro" id="IPR036188">
    <property type="entry name" value="FAD/NAD-bd_sf"/>
</dbReference>
<dbReference type="PANTHER" id="PTHR42923">
    <property type="entry name" value="PROTOPORPHYRINOGEN OXIDASE"/>
    <property type="match status" value="1"/>
</dbReference>
<evidence type="ECO:0000256" key="3">
    <source>
        <dbReference type="ARBA" id="ARBA00010551"/>
    </source>
</evidence>
<dbReference type="AlphaFoldDB" id="A0A8S9A287"/>
<dbReference type="EMBL" id="NMPR01000007">
    <property type="protein sequence ID" value="KAA8636039.1"/>
    <property type="molecule type" value="Genomic_DNA"/>
</dbReference>
<protein>
    <recommendedName>
        <fullName evidence="4 11">Protoporphyrinogen oxidase</fullName>
        <ecNumber evidence="4 11">1.3.3.4</ecNumber>
    </recommendedName>
</protein>
<keyword evidence="8 11" id="KW-0350">Heme biosynthesis</keyword>
<keyword evidence="9 11" id="KW-0627">Porphyrin biosynthesis</keyword>
<evidence type="ECO:0000313" key="13">
    <source>
        <dbReference type="EMBL" id="KAA8636039.1"/>
    </source>
</evidence>
<dbReference type="SUPFAM" id="SSF54373">
    <property type="entry name" value="FAD-linked reductases, C-terminal domain"/>
    <property type="match status" value="1"/>
</dbReference>
<proteinExistence type="inferred from homology"/>
<organism evidence="13 14">
    <name type="scientific">Sordaria macrospora</name>
    <dbReference type="NCBI Taxonomy" id="5147"/>
    <lineage>
        <taxon>Eukaryota</taxon>
        <taxon>Fungi</taxon>
        <taxon>Dikarya</taxon>
        <taxon>Ascomycota</taxon>
        <taxon>Pezizomycotina</taxon>
        <taxon>Sordariomycetes</taxon>
        <taxon>Sordariomycetidae</taxon>
        <taxon>Sordariales</taxon>
        <taxon>Sordariaceae</taxon>
        <taxon>Sordaria</taxon>
    </lineage>
</organism>
<evidence type="ECO:0000256" key="9">
    <source>
        <dbReference type="ARBA" id="ARBA00023244"/>
    </source>
</evidence>
<feature type="domain" description="Amine oxidase" evidence="12">
    <location>
        <begin position="87"/>
        <end position="552"/>
    </location>
</feature>
<comment type="catalytic activity">
    <reaction evidence="10 11">
        <text>protoporphyrinogen IX + 3 O2 = protoporphyrin IX + 3 H2O2</text>
        <dbReference type="Rhea" id="RHEA:25576"/>
        <dbReference type="ChEBI" id="CHEBI:15379"/>
        <dbReference type="ChEBI" id="CHEBI:16240"/>
        <dbReference type="ChEBI" id="CHEBI:57306"/>
        <dbReference type="ChEBI" id="CHEBI:57307"/>
        <dbReference type="EC" id="1.3.3.4"/>
    </reaction>
</comment>
<comment type="subcellular location">
    <subcellularLocation>
        <location evidence="11">Mitochondrion inner membrane</location>
    </subcellularLocation>
</comment>
<comment type="function">
    <text evidence="1 11">Catalyzes the 6-electron oxidation of protoporphyrinogen-IX to form protoporphyrin-IX.</text>
</comment>
<evidence type="ECO:0000256" key="2">
    <source>
        <dbReference type="ARBA" id="ARBA00005073"/>
    </source>
</evidence>
<dbReference type="PANTHER" id="PTHR42923:SF3">
    <property type="entry name" value="PROTOPORPHYRINOGEN OXIDASE"/>
    <property type="match status" value="1"/>
</dbReference>
<keyword evidence="6 11" id="KW-0274">FAD</keyword>
<evidence type="ECO:0000256" key="11">
    <source>
        <dbReference type="RuleBase" id="RU367069"/>
    </source>
</evidence>
<evidence type="ECO:0000313" key="14">
    <source>
        <dbReference type="Proteomes" id="UP000433876"/>
    </source>
</evidence>
<evidence type="ECO:0000256" key="10">
    <source>
        <dbReference type="ARBA" id="ARBA00047554"/>
    </source>
</evidence>
<comment type="similarity">
    <text evidence="3 11">Belongs to the protoporphyrinogen/coproporphyrinogen oxidase family. Protoporphyrinogen oxidase subfamily.</text>
</comment>
<keyword evidence="5 11" id="KW-0285">Flavoprotein</keyword>
<dbReference type="GO" id="GO:0005743">
    <property type="term" value="C:mitochondrial inner membrane"/>
    <property type="evidence" value="ECO:0007669"/>
    <property type="project" value="UniProtKB-SubCell"/>
</dbReference>
<evidence type="ECO:0000256" key="5">
    <source>
        <dbReference type="ARBA" id="ARBA00022630"/>
    </source>
</evidence>
<dbReference type="EC" id="1.3.3.4" evidence="4 11"/>
<keyword evidence="7 11" id="KW-0560">Oxidoreductase</keyword>
<dbReference type="GO" id="GO:0006782">
    <property type="term" value="P:protoporphyrinogen IX biosynthetic process"/>
    <property type="evidence" value="ECO:0007669"/>
    <property type="project" value="UniProtKB-UniRule"/>
</dbReference>
<reference evidence="13 14" key="1">
    <citation type="submission" date="2017-07" db="EMBL/GenBank/DDBJ databases">
        <title>Genome sequence of the Sordaria macrospora wild type strain R19027.</title>
        <authorList>
            <person name="Nowrousian M."/>
            <person name="Teichert I."/>
            <person name="Kueck U."/>
        </authorList>
    </citation>
    <scope>NUCLEOTIDE SEQUENCE [LARGE SCALE GENOMIC DNA]</scope>
    <source>
        <strain evidence="13 14">R19027</strain>
        <tissue evidence="13">Mycelium</tissue>
    </source>
</reference>
<dbReference type="NCBIfam" id="TIGR00562">
    <property type="entry name" value="proto_IX_ox"/>
    <property type="match status" value="1"/>
</dbReference>
<dbReference type="VEuPathDB" id="FungiDB:SMAC_04608"/>
<dbReference type="Pfam" id="PF01593">
    <property type="entry name" value="Amino_oxidase"/>
    <property type="match status" value="1"/>
</dbReference>
<accession>A0A8S9A287</accession>
<evidence type="ECO:0000256" key="7">
    <source>
        <dbReference type="ARBA" id="ARBA00023002"/>
    </source>
</evidence>
<dbReference type="InterPro" id="IPR050464">
    <property type="entry name" value="Zeta_carotene_desat/Oxidored"/>
</dbReference>
<name>A0A8S9A287_SORMA</name>
<dbReference type="Gene3D" id="3.50.50.60">
    <property type="entry name" value="FAD/NAD(P)-binding domain"/>
    <property type="match status" value="1"/>
</dbReference>
<dbReference type="OMA" id="EHNQAVQ"/>
<evidence type="ECO:0000256" key="4">
    <source>
        <dbReference type="ARBA" id="ARBA00012867"/>
    </source>
</evidence>
<evidence type="ECO:0000256" key="1">
    <source>
        <dbReference type="ARBA" id="ARBA00002600"/>
    </source>
</evidence>
<comment type="pathway">
    <text evidence="2 11">Porphyrin-containing compound metabolism; protoporphyrin-IX biosynthesis; protoporphyrin-IX from protoporphyrinogen-IX: step 1/1.</text>
</comment>
<evidence type="ECO:0000256" key="6">
    <source>
        <dbReference type="ARBA" id="ARBA00022827"/>
    </source>
</evidence>
<evidence type="ECO:0000256" key="8">
    <source>
        <dbReference type="ARBA" id="ARBA00023133"/>
    </source>
</evidence>
<dbReference type="SUPFAM" id="SSF51905">
    <property type="entry name" value="FAD/NAD(P)-binding domain"/>
    <property type="match status" value="1"/>
</dbReference>
<evidence type="ECO:0000259" key="12">
    <source>
        <dbReference type="Pfam" id="PF01593"/>
    </source>
</evidence>
<comment type="caution">
    <text evidence="13">The sequence shown here is derived from an EMBL/GenBank/DDBJ whole genome shotgun (WGS) entry which is preliminary data.</text>
</comment>
<sequence>MMYSTSQRSLARNTRRCVSSKWAQPATLSSSRLASTCAFGSAVTTSKRHNATCSALAATGKTRSYSTSVPPPTTELPKDIAIIGGGLTGLATAYFAKLHNPHARITVYEASNRLGGWIDTEEVHVTTPSGEEGKVLFQRGGRMLKTMKNKAKYDDLIFWKLVADLDLENELEVTNEHEPLGNYIYYPDHLVAMPQPILDKNRPLDSAASIYSAVQTTLNEPIFKGAGSAAMKYFFGGGRKKTLKDGEDQSVYDFFRRATGTPELINNTLGALMHGVWGGNIRNLSMQSGLFSKVTLPSPEKGKIWYPKEDYEFMRRMFRVYSPDDMTKFLRNYMAKGENSEYIWFKNGFSTMTDALIRELMDRGMNVTFKLNTPVQSISLHPSQKIAIKSNKNVQAALHDKVVSTIYAKTLAGLTVNKLPSLARSTAVTIRVVNIWYPTPNLNAPFNGIGYLIPSTTPDNHEGILGVLFDSDREHRGRNYGGDTVPGTKLTVMMGGHYWDTEPSYMYDENKCINMAKRAVERHLQISEEDAAGAVATTKLCRDCIPQHTVGHRERMADAHHELLKAFKGNLSVVGGSYQTPGINSALRGAADIAYELSNKMVPHPVGNTGLQRFTRPMSESWIQDEKEIFPLKFGNPFKTIFRMLSADARSRLE</sequence>
<dbReference type="Proteomes" id="UP000433876">
    <property type="component" value="Unassembled WGS sequence"/>
</dbReference>